<reference evidence="1" key="2">
    <citation type="journal article" date="2021" name="Data Brief">
        <title>Draft genome sequence data of the facultative, thermophilic, xylanolytic bacterium Paenibacillus sp. strain DA-C8.</title>
        <authorList>
            <person name="Chhe C."/>
            <person name="Uke A."/>
            <person name="Baramee S."/>
            <person name="Ungkulpasvich U."/>
            <person name="Tachaapaikoon C."/>
            <person name="Pason P."/>
            <person name="Waeonukul R."/>
            <person name="Ratanakhanokchai K."/>
            <person name="Kosugi A."/>
        </authorList>
    </citation>
    <scope>NUCLEOTIDE SEQUENCE</scope>
    <source>
        <strain evidence="1">DA-C8</strain>
    </source>
</reference>
<dbReference type="Proteomes" id="UP000654993">
    <property type="component" value="Unassembled WGS sequence"/>
</dbReference>
<reference evidence="1" key="1">
    <citation type="submission" date="2020-08" db="EMBL/GenBank/DDBJ databases">
        <authorList>
            <person name="Uke A."/>
            <person name="Chhe C."/>
            <person name="Baramee S."/>
            <person name="Kosugi A."/>
        </authorList>
    </citation>
    <scope>NUCLEOTIDE SEQUENCE</scope>
    <source>
        <strain evidence="1">DA-C8</strain>
    </source>
</reference>
<sequence>MIAKDGSGCGGNIKLQGVKRYARHKSQSFRELQRQASRKDEVITPKAEKMRKLPPSLNKINKNITDDW</sequence>
<organism evidence="1 2">
    <name type="scientific">Insulibacter thermoxylanivorax</name>
    <dbReference type="NCBI Taxonomy" id="2749268"/>
    <lineage>
        <taxon>Bacteria</taxon>
        <taxon>Bacillati</taxon>
        <taxon>Bacillota</taxon>
        <taxon>Bacilli</taxon>
        <taxon>Bacillales</taxon>
        <taxon>Paenibacillaceae</taxon>
        <taxon>Insulibacter</taxon>
    </lineage>
</organism>
<name>A0A916VGB7_9BACL</name>
<dbReference type="EMBL" id="BMAQ01000039">
    <property type="protein sequence ID" value="GFR39232.1"/>
    <property type="molecule type" value="Genomic_DNA"/>
</dbReference>
<keyword evidence="2" id="KW-1185">Reference proteome</keyword>
<accession>A0A916VGB7</accession>
<proteinExistence type="predicted"/>
<evidence type="ECO:0000313" key="2">
    <source>
        <dbReference type="Proteomes" id="UP000654993"/>
    </source>
</evidence>
<evidence type="ECO:0000313" key="1">
    <source>
        <dbReference type="EMBL" id="GFR39232.1"/>
    </source>
</evidence>
<gene>
    <name evidence="1" type="ORF">PRECH8_25280</name>
</gene>
<dbReference type="AlphaFoldDB" id="A0A916VGB7"/>
<comment type="caution">
    <text evidence="1">The sequence shown here is derived from an EMBL/GenBank/DDBJ whole genome shotgun (WGS) entry which is preliminary data.</text>
</comment>
<protein>
    <submittedName>
        <fullName evidence="1">Uncharacterized protein</fullName>
    </submittedName>
</protein>
<dbReference type="RefSeq" id="WP_200967439.1">
    <property type="nucleotide sequence ID" value="NZ_BMAQ01000039.1"/>
</dbReference>